<dbReference type="EMBL" id="BNEC01000005">
    <property type="protein sequence ID" value="GHI69538.1"/>
    <property type="molecule type" value="Genomic_DNA"/>
</dbReference>
<organism evidence="1 2">
    <name type="scientific">Streptomyces nojiriensis</name>
    <dbReference type="NCBI Taxonomy" id="66374"/>
    <lineage>
        <taxon>Bacteria</taxon>
        <taxon>Bacillati</taxon>
        <taxon>Actinomycetota</taxon>
        <taxon>Actinomycetes</taxon>
        <taxon>Kitasatosporales</taxon>
        <taxon>Streptomycetaceae</taxon>
        <taxon>Streptomyces</taxon>
    </lineage>
</organism>
<name>A0ABQ3SN21_9ACTN</name>
<gene>
    <name evidence="1" type="ORF">Snoj_34560</name>
</gene>
<proteinExistence type="predicted"/>
<keyword evidence="2" id="KW-1185">Reference proteome</keyword>
<accession>A0ABQ3SN21</accession>
<protein>
    <submittedName>
        <fullName evidence="1">Uncharacterized protein</fullName>
    </submittedName>
</protein>
<comment type="caution">
    <text evidence="1">The sequence shown here is derived from an EMBL/GenBank/DDBJ whole genome shotgun (WGS) entry which is preliminary data.</text>
</comment>
<sequence>MVEPTEEETARFFKGLRSVVPLGEFHLADIYQVASAAGCYQDPDLVPCLTQHLSVFEAATLPVWGEC</sequence>
<evidence type="ECO:0000313" key="2">
    <source>
        <dbReference type="Proteomes" id="UP000613974"/>
    </source>
</evidence>
<reference evidence="2" key="1">
    <citation type="submission" date="2023-07" db="EMBL/GenBank/DDBJ databases">
        <title>Whole genome shotgun sequence of Streptomyces nojiriensis NBRC 13794.</title>
        <authorList>
            <person name="Komaki H."/>
            <person name="Tamura T."/>
        </authorList>
    </citation>
    <scope>NUCLEOTIDE SEQUENCE [LARGE SCALE GENOMIC DNA]</scope>
    <source>
        <strain evidence="2">NBRC 13794</strain>
    </source>
</reference>
<dbReference type="Proteomes" id="UP000613974">
    <property type="component" value="Unassembled WGS sequence"/>
</dbReference>
<evidence type="ECO:0000313" key="1">
    <source>
        <dbReference type="EMBL" id="GHI69538.1"/>
    </source>
</evidence>